<feature type="signal peptide" evidence="4">
    <location>
        <begin position="1"/>
        <end position="17"/>
    </location>
</feature>
<dbReference type="EMBL" id="JARJLG010000071">
    <property type="protein sequence ID" value="KAJ7753375.1"/>
    <property type="molecule type" value="Genomic_DNA"/>
</dbReference>
<dbReference type="GO" id="GO:0005634">
    <property type="term" value="C:nucleus"/>
    <property type="evidence" value="ECO:0007669"/>
    <property type="project" value="UniProtKB-SubCell"/>
</dbReference>
<accession>A0AAD7J2W4</accession>
<dbReference type="InterPro" id="IPR025151">
    <property type="entry name" value="ELYS_dom"/>
</dbReference>
<protein>
    <submittedName>
        <fullName evidence="6">Nuclear pore complex assembly-domain-containing protein</fullName>
    </submittedName>
</protein>
<comment type="subcellular location">
    <subcellularLocation>
        <location evidence="1">Nucleus</location>
    </subcellularLocation>
</comment>
<gene>
    <name evidence="6" type="ORF">DFH07DRAFT_512939</name>
</gene>
<evidence type="ECO:0000313" key="6">
    <source>
        <dbReference type="EMBL" id="KAJ7753375.1"/>
    </source>
</evidence>
<evidence type="ECO:0000256" key="1">
    <source>
        <dbReference type="ARBA" id="ARBA00004123"/>
    </source>
</evidence>
<keyword evidence="7" id="KW-1185">Reference proteome</keyword>
<evidence type="ECO:0000256" key="4">
    <source>
        <dbReference type="SAM" id="SignalP"/>
    </source>
</evidence>
<name>A0AAD7J2W4_9AGAR</name>
<feature type="compositionally biased region" description="Acidic residues" evidence="3">
    <location>
        <begin position="550"/>
        <end position="562"/>
    </location>
</feature>
<evidence type="ECO:0000259" key="5">
    <source>
        <dbReference type="Pfam" id="PF13934"/>
    </source>
</evidence>
<keyword evidence="4" id="KW-0732">Signal</keyword>
<comment type="caution">
    <text evidence="6">The sequence shown here is derived from an EMBL/GenBank/DDBJ whole genome shotgun (WGS) entry which is preliminary data.</text>
</comment>
<evidence type="ECO:0000313" key="7">
    <source>
        <dbReference type="Proteomes" id="UP001215280"/>
    </source>
</evidence>
<evidence type="ECO:0000256" key="3">
    <source>
        <dbReference type="SAM" id="MobiDB-lite"/>
    </source>
</evidence>
<evidence type="ECO:0000256" key="2">
    <source>
        <dbReference type="ARBA" id="ARBA00023242"/>
    </source>
</evidence>
<proteinExistence type="predicted"/>
<organism evidence="6 7">
    <name type="scientific">Mycena maculata</name>
    <dbReference type="NCBI Taxonomy" id="230809"/>
    <lineage>
        <taxon>Eukaryota</taxon>
        <taxon>Fungi</taxon>
        <taxon>Dikarya</taxon>
        <taxon>Basidiomycota</taxon>
        <taxon>Agaricomycotina</taxon>
        <taxon>Agaricomycetes</taxon>
        <taxon>Agaricomycetidae</taxon>
        <taxon>Agaricales</taxon>
        <taxon>Marasmiineae</taxon>
        <taxon>Mycenaceae</taxon>
        <taxon>Mycena</taxon>
    </lineage>
</organism>
<feature type="compositionally biased region" description="Low complexity" evidence="3">
    <location>
        <begin position="632"/>
        <end position="659"/>
    </location>
</feature>
<feature type="domain" description="ELYS-like" evidence="5">
    <location>
        <begin position="72"/>
        <end position="281"/>
    </location>
</feature>
<sequence>MAASGCLSLLHLQVVATRSLQVEIPIMTSMDEARKLPLTILSYFDLSPTGFPWQDPRPQQIERRRAALGDLLLFDILLTSGGIRQPDTLYPPVDLESLHRLLEAIQTSQYDALKKDCLVYFLLKWYQDGREDRFSIERCIPPQFARLADAYWHLDAGMNIPRAVSILSDARLNTDYASKILQAISISPKPMPLVLKYVRTAKPLLTEPDDIDIYTIALAESSLLEAWQFQRTFSEKNETRPRLLKKILDWCFTPVPRRNAIVQLLGIALTPYEQTLIQSYATPPSTLPPAGIVTLQNLICVRLIQTGRYSDAIKMDRQFSSTSVNLGPQAERTKMVQDLYAALPFAEREILDLELQSQGIHASTSGEISESASREWDINMSWEDIRAPLPPAPPAPIPSLPAVPIPSLPEPSYALNGEPLRSKFGGFGSSQPASAFPPLNFSTSSSFSRPLAPIIPVSTVLKGTLAAQSVVPSVRHPLNAFSSLSQSTSRFAGPSAPSPNGGQKSLFDSAGRKQNAFYQPPPPPPSTSFPIFNDDGAEDTEGRTKSPAFAEDDDIDMDQGDPETGREEDGERADDESLAYSVFRGKPVRSGKRATRTRQVAADVKQVPPGAFITDDEHESDAHEPPPPAPAPARQTRRSAAANNQTSSTKPATSSTSRTTRTRARAKEQEPGRSLPGSLMDSEDGSANEEGAEDEDGDRVAPLPRRQATAGTGEVGQTRRRSSRLSSSEAESSKPEKEKAPGRTRAAAGLGRKRRT</sequence>
<reference evidence="6" key="1">
    <citation type="submission" date="2023-03" db="EMBL/GenBank/DDBJ databases">
        <title>Massive genome expansion in bonnet fungi (Mycena s.s.) driven by repeated elements and novel gene families across ecological guilds.</title>
        <authorList>
            <consortium name="Lawrence Berkeley National Laboratory"/>
            <person name="Harder C.B."/>
            <person name="Miyauchi S."/>
            <person name="Viragh M."/>
            <person name="Kuo A."/>
            <person name="Thoen E."/>
            <person name="Andreopoulos B."/>
            <person name="Lu D."/>
            <person name="Skrede I."/>
            <person name="Drula E."/>
            <person name="Henrissat B."/>
            <person name="Morin E."/>
            <person name="Kohler A."/>
            <person name="Barry K."/>
            <person name="LaButti K."/>
            <person name="Morin E."/>
            <person name="Salamov A."/>
            <person name="Lipzen A."/>
            <person name="Mereny Z."/>
            <person name="Hegedus B."/>
            <person name="Baldrian P."/>
            <person name="Stursova M."/>
            <person name="Weitz H."/>
            <person name="Taylor A."/>
            <person name="Grigoriev I.V."/>
            <person name="Nagy L.G."/>
            <person name="Martin F."/>
            <person name="Kauserud H."/>
        </authorList>
    </citation>
    <scope>NUCLEOTIDE SEQUENCE</scope>
    <source>
        <strain evidence="6">CBHHK188m</strain>
    </source>
</reference>
<feature type="compositionally biased region" description="Basic residues" evidence="3">
    <location>
        <begin position="586"/>
        <end position="596"/>
    </location>
</feature>
<dbReference type="AlphaFoldDB" id="A0AAD7J2W4"/>
<dbReference type="Pfam" id="PF13934">
    <property type="entry name" value="ELYS"/>
    <property type="match status" value="1"/>
</dbReference>
<dbReference type="Proteomes" id="UP001215280">
    <property type="component" value="Unassembled WGS sequence"/>
</dbReference>
<feature type="compositionally biased region" description="Basic and acidic residues" evidence="3">
    <location>
        <begin position="731"/>
        <end position="741"/>
    </location>
</feature>
<feature type="region of interest" description="Disordered" evidence="3">
    <location>
        <begin position="487"/>
        <end position="756"/>
    </location>
</feature>
<feature type="chain" id="PRO_5041958266" evidence="4">
    <location>
        <begin position="18"/>
        <end position="756"/>
    </location>
</feature>
<feature type="compositionally biased region" description="Acidic residues" evidence="3">
    <location>
        <begin position="681"/>
        <end position="697"/>
    </location>
</feature>
<keyword evidence="2" id="KW-0539">Nucleus</keyword>